<evidence type="ECO:0000313" key="2">
    <source>
        <dbReference type="Proteomes" id="UP000814140"/>
    </source>
</evidence>
<name>A0ACB8SV80_9AGAM</name>
<reference evidence="1" key="1">
    <citation type="submission" date="2021-03" db="EMBL/GenBank/DDBJ databases">
        <authorList>
            <consortium name="DOE Joint Genome Institute"/>
            <person name="Ahrendt S."/>
            <person name="Looney B.P."/>
            <person name="Miyauchi S."/>
            <person name="Morin E."/>
            <person name="Drula E."/>
            <person name="Courty P.E."/>
            <person name="Chicoki N."/>
            <person name="Fauchery L."/>
            <person name="Kohler A."/>
            <person name="Kuo A."/>
            <person name="Labutti K."/>
            <person name="Pangilinan J."/>
            <person name="Lipzen A."/>
            <person name="Riley R."/>
            <person name="Andreopoulos W."/>
            <person name="He G."/>
            <person name="Johnson J."/>
            <person name="Barry K.W."/>
            <person name="Grigoriev I.V."/>
            <person name="Nagy L."/>
            <person name="Hibbett D."/>
            <person name="Henrissat B."/>
            <person name="Matheny P.B."/>
            <person name="Labbe J."/>
            <person name="Martin F."/>
        </authorList>
    </citation>
    <scope>NUCLEOTIDE SEQUENCE</scope>
    <source>
        <strain evidence="1">HHB10654</strain>
    </source>
</reference>
<protein>
    <submittedName>
        <fullName evidence="1">Uncharacterized protein</fullName>
    </submittedName>
</protein>
<reference evidence="1" key="2">
    <citation type="journal article" date="2022" name="New Phytol.">
        <title>Evolutionary transition to the ectomycorrhizal habit in the genomes of a hyperdiverse lineage of mushroom-forming fungi.</title>
        <authorList>
            <person name="Looney B."/>
            <person name="Miyauchi S."/>
            <person name="Morin E."/>
            <person name="Drula E."/>
            <person name="Courty P.E."/>
            <person name="Kohler A."/>
            <person name="Kuo A."/>
            <person name="LaButti K."/>
            <person name="Pangilinan J."/>
            <person name="Lipzen A."/>
            <person name="Riley R."/>
            <person name="Andreopoulos W."/>
            <person name="He G."/>
            <person name="Johnson J."/>
            <person name="Nolan M."/>
            <person name="Tritt A."/>
            <person name="Barry K.W."/>
            <person name="Grigoriev I.V."/>
            <person name="Nagy L.G."/>
            <person name="Hibbett D."/>
            <person name="Henrissat B."/>
            <person name="Matheny P.B."/>
            <person name="Labbe J."/>
            <person name="Martin F.M."/>
        </authorList>
    </citation>
    <scope>NUCLEOTIDE SEQUENCE</scope>
    <source>
        <strain evidence="1">HHB10654</strain>
    </source>
</reference>
<sequence length="214" mass="24747">MKQEASLFTRLARLPARTLVVVFVLSVGVNIVALLVQYRVKFPPAKHYTYLHHDHPRHIPMGELRTVNMDFHDDIEHYPLNGTQGWAEWNNMHPPGRGALYLGESYWPYQVSMWHQIHCLGHLRALIANGDDGSEHTEHCFHYLRKALLCGGDTTLEEVGQGTVLEGQRQTATGEHIVHTCKDWSQVYEWHAEEHEKWTPEMEQRIYKPAPPVD</sequence>
<dbReference type="Proteomes" id="UP000814140">
    <property type="component" value="Unassembled WGS sequence"/>
</dbReference>
<organism evidence="1 2">
    <name type="scientific">Artomyces pyxidatus</name>
    <dbReference type="NCBI Taxonomy" id="48021"/>
    <lineage>
        <taxon>Eukaryota</taxon>
        <taxon>Fungi</taxon>
        <taxon>Dikarya</taxon>
        <taxon>Basidiomycota</taxon>
        <taxon>Agaricomycotina</taxon>
        <taxon>Agaricomycetes</taxon>
        <taxon>Russulales</taxon>
        <taxon>Auriscalpiaceae</taxon>
        <taxon>Artomyces</taxon>
    </lineage>
</organism>
<gene>
    <name evidence="1" type="ORF">BV25DRAFT_1828454</name>
</gene>
<keyword evidence="2" id="KW-1185">Reference proteome</keyword>
<dbReference type="EMBL" id="MU277222">
    <property type="protein sequence ID" value="KAI0060025.1"/>
    <property type="molecule type" value="Genomic_DNA"/>
</dbReference>
<evidence type="ECO:0000313" key="1">
    <source>
        <dbReference type="EMBL" id="KAI0060025.1"/>
    </source>
</evidence>
<accession>A0ACB8SV80</accession>
<proteinExistence type="predicted"/>
<comment type="caution">
    <text evidence="1">The sequence shown here is derived from an EMBL/GenBank/DDBJ whole genome shotgun (WGS) entry which is preliminary data.</text>
</comment>